<organism evidence="1">
    <name type="scientific">Arundo donax</name>
    <name type="common">Giant reed</name>
    <name type="synonym">Donax arundinaceus</name>
    <dbReference type="NCBI Taxonomy" id="35708"/>
    <lineage>
        <taxon>Eukaryota</taxon>
        <taxon>Viridiplantae</taxon>
        <taxon>Streptophyta</taxon>
        <taxon>Embryophyta</taxon>
        <taxon>Tracheophyta</taxon>
        <taxon>Spermatophyta</taxon>
        <taxon>Magnoliopsida</taxon>
        <taxon>Liliopsida</taxon>
        <taxon>Poales</taxon>
        <taxon>Poaceae</taxon>
        <taxon>PACMAD clade</taxon>
        <taxon>Arundinoideae</taxon>
        <taxon>Arundineae</taxon>
        <taxon>Arundo</taxon>
    </lineage>
</organism>
<evidence type="ECO:0000313" key="1">
    <source>
        <dbReference type="EMBL" id="JAE33044.1"/>
    </source>
</evidence>
<accession>A0A0A9HB55</accession>
<protein>
    <submittedName>
        <fullName evidence="1">Uncharacterized protein</fullName>
    </submittedName>
</protein>
<reference evidence="1" key="2">
    <citation type="journal article" date="2015" name="Data Brief">
        <title>Shoot transcriptome of the giant reed, Arundo donax.</title>
        <authorList>
            <person name="Barrero R.A."/>
            <person name="Guerrero F.D."/>
            <person name="Moolhuijzen P."/>
            <person name="Goolsby J.A."/>
            <person name="Tidwell J."/>
            <person name="Bellgard S.E."/>
            <person name="Bellgard M.I."/>
        </authorList>
    </citation>
    <scope>NUCLEOTIDE SEQUENCE</scope>
    <source>
        <tissue evidence="1">Shoot tissue taken approximately 20 cm above the soil surface</tissue>
    </source>
</reference>
<proteinExistence type="predicted"/>
<reference evidence="1" key="1">
    <citation type="submission" date="2014-09" db="EMBL/GenBank/DDBJ databases">
        <authorList>
            <person name="Magalhaes I.L.F."/>
            <person name="Oliveira U."/>
            <person name="Santos F.R."/>
            <person name="Vidigal T.H.D.A."/>
            <person name="Brescovit A.D."/>
            <person name="Santos A.J."/>
        </authorList>
    </citation>
    <scope>NUCLEOTIDE SEQUENCE</scope>
    <source>
        <tissue evidence="1">Shoot tissue taken approximately 20 cm above the soil surface</tissue>
    </source>
</reference>
<dbReference type="EMBL" id="GBRH01164852">
    <property type="protein sequence ID" value="JAE33044.1"/>
    <property type="molecule type" value="Transcribed_RNA"/>
</dbReference>
<dbReference type="AlphaFoldDB" id="A0A0A9HB55"/>
<name>A0A0A9HB55_ARUDO</name>
<sequence length="32" mass="3545">MPFPEFSVVGELFQGQVQPPASWTVVWEPASP</sequence>